<feature type="transmembrane region" description="Helical" evidence="18">
    <location>
        <begin position="1395"/>
        <end position="1418"/>
    </location>
</feature>
<feature type="domain" description="Protein kinase" evidence="19">
    <location>
        <begin position="315"/>
        <end position="630"/>
    </location>
</feature>
<keyword evidence="9" id="KW-0418">Kinase</keyword>
<name>A0ABQ8E1C7_BRANA</name>
<evidence type="ECO:0000256" key="1">
    <source>
        <dbReference type="ARBA" id="ARBA00004167"/>
    </source>
</evidence>
<dbReference type="Proteomes" id="UP000824890">
    <property type="component" value="Unassembled WGS sequence"/>
</dbReference>
<dbReference type="CDD" id="cd23509">
    <property type="entry name" value="Gnk2-like"/>
    <property type="match status" value="6"/>
</dbReference>
<keyword evidence="8 16" id="KW-0547">Nucleotide-binding</keyword>
<protein>
    <recommendedName>
        <fullName evidence="23">Cysteine-rich receptor-like protein kinase 10</fullName>
    </recommendedName>
</protein>
<evidence type="ECO:0000256" key="2">
    <source>
        <dbReference type="ARBA" id="ARBA00022527"/>
    </source>
</evidence>
<organism evidence="21 22">
    <name type="scientific">Brassica napus</name>
    <name type="common">Rape</name>
    <dbReference type="NCBI Taxonomy" id="3708"/>
    <lineage>
        <taxon>Eukaryota</taxon>
        <taxon>Viridiplantae</taxon>
        <taxon>Streptophyta</taxon>
        <taxon>Embryophyta</taxon>
        <taxon>Tracheophyta</taxon>
        <taxon>Spermatophyta</taxon>
        <taxon>Magnoliopsida</taxon>
        <taxon>eudicotyledons</taxon>
        <taxon>Gunneridae</taxon>
        <taxon>Pentapetalae</taxon>
        <taxon>rosids</taxon>
        <taxon>malvids</taxon>
        <taxon>Brassicales</taxon>
        <taxon>Brassicaceae</taxon>
        <taxon>Brassiceae</taxon>
        <taxon>Brassica</taxon>
    </lineage>
</organism>
<evidence type="ECO:0000256" key="15">
    <source>
        <dbReference type="ARBA" id="ARBA00047951"/>
    </source>
</evidence>
<keyword evidence="10 16" id="KW-0067">ATP-binding</keyword>
<feature type="region of interest" description="Disordered" evidence="17">
    <location>
        <begin position="796"/>
        <end position="815"/>
    </location>
</feature>
<feature type="transmembrane region" description="Helical" evidence="18">
    <location>
        <begin position="1131"/>
        <end position="1150"/>
    </location>
</feature>
<evidence type="ECO:0000256" key="4">
    <source>
        <dbReference type="ARBA" id="ARBA00022679"/>
    </source>
</evidence>
<evidence type="ECO:0000313" key="22">
    <source>
        <dbReference type="Proteomes" id="UP000824890"/>
    </source>
</evidence>
<dbReference type="SUPFAM" id="SSF56112">
    <property type="entry name" value="Protein kinase-like (PK-like)"/>
    <property type="match status" value="4"/>
</dbReference>
<dbReference type="PROSITE" id="PS51473">
    <property type="entry name" value="GNK2"/>
    <property type="match status" value="6"/>
</dbReference>
<dbReference type="PROSITE" id="PS50011">
    <property type="entry name" value="PROTEIN_KINASE_DOM"/>
    <property type="match status" value="3"/>
</dbReference>
<keyword evidence="2" id="KW-0723">Serine/threonine-protein kinase</keyword>
<evidence type="ECO:0000256" key="6">
    <source>
        <dbReference type="ARBA" id="ARBA00022729"/>
    </source>
</evidence>
<sequence length="1703" mass="190358">FRATAEIPIFVHHYCRNTTRYTANSTYFTNLKTLRSSLSSTNASYSTGFQNATAGQARDMVTGLFLCRGDVSLEVCRDCVSYSVKDIVTRCPNQREATIYYDECMLRYSDWNIFSNVTFTGEFLMYNDYKILSEDQVRFENLVLTTMIEVASAAANSSRRFCTRETTWKDNLDLYVLVQCTPDLTSEDCVRCLDQSIYKSRFGSVGERLLLPSCNSRYELYKFYNKTDVNTTPLPPPPLEASTHPVSSAPRPRVTHPVSSAPRSMAFVLSIASYCFLAKRKKKACDNAPAFYDDITTTDSLQFDYSTIQAATNDYSENNKIGRGGFGEVYKGTLLNGTEVAVKRLSKSSGQGETEFNNEVVVVAKLQHKNLVRLMGFSLEREERILVYEYVPNKSLDYFLFGQFHFGYMSPEYAMHGQFSMKSDVYSFGVLLLEIITGRKNSSFYERDNAHNLVTYAWRIWTNKTELDLVDQVIVDNCQKNEVVLCIHIGLLCVQEDLVERPSFSNILMMLTTNNVTLPVPQQPGFVFQTRHIRDLPGSNQSTMTKCGVVSVGDVSVTDLYPPSKLQLKIPFTYTTSVQTRQLNYTRNSTYSTNLRTLLSSLSSSNASYSTGFQTATSGQGTDSVTGLFLCRGDVSPEVCRRCVAFVVNDTSTRCPNQREVVLYYDVCTVRYSNRNILSTLSTDGGVVLWNVQNITSNQKEQFRDLVLSTMNQAANEAADSRRKFDARKANWTASQSLYGLVQCTPDLTRQDCLSCLQQSINQLPTDKIGGRFIMHSCGSRYELYAFYNESAITTPPPPPQPPVSTPPVSAPPPTGKGGSSSVLVVAIVVPIIVVVLLFIACYCFLAKRAKKTYGTSSAFEGDDITTAESLHIDYRSIQTATNYFSESNKIGQGGFGEVYKYAMHGQYSMKSDVYSFGVLVLEIISGKKNSSFYQTDGAHDLVSYGTFLNGTEVAVKRLSKSSGQGETEFKNEVVVVAKLQHRNLVRLMGFSLEQEEMILVYEYVPNKSLDYFLFVLEIITGRKNSSFYERDGAHNLVTYAWRLWTNKTELDLVDPVIVDNCQKSEVDPVERPTFSTILLMLTSNNVILPVPQQPGFVIQARHRKDLSDSNQSTMKKCDIRSVGDASVTDLASLIFLFFFSFLTSFRAYAQDPNYVYHICPNTTTYTRNSTYFTNLRTLLSSLSSNSSSYSTGFQTATSGQGTDSVTGLFLCRGDVSPEFCRRCVSFVVNDTSNRCPNEREVVLYYDECIVRYSNRNILSTLSTNGAVVLSNGQNITSNQQDQFRDLLLSMMNQAASEAADSPRKFDARKANWTAPQSLYGLVQCTPDLTRQDCLSCLQQGINQLPTDKIGGQFLVPSCSSRYELYPFYNESAITTPQPPVSAPQPPGKGGSSSVLVVAIVVPIIVVALLFIACYCFLAKRAKKTFGTASAFDGDDITTAESLQLDYRTIQTATNDFAESNKIGQGGFGEVYKGSLSDGTEVAVKRLSKSSGQGDAEFKNEVILVAKLLHRNLVRLLGFCLEGEERVLVYEYVPNKSLDYFIFVVTCHLSMQCMYSMKSDVYSFGVLVLEIISGKKNSSFYQTDGAHDLVSYAWRLWSNGTPLDLVDPSIVDNFQRNEVVQCIHIGLLCVQEDPVERPPLSTIVLMLTSNTMTLPIPRQPGLFFQSRLGKDPLDSDKFTTTKSLLRSVEMPRSQMYILVENRC</sequence>
<evidence type="ECO:0000256" key="8">
    <source>
        <dbReference type="ARBA" id="ARBA00022741"/>
    </source>
</evidence>
<feature type="region of interest" description="Disordered" evidence="17">
    <location>
        <begin position="232"/>
        <end position="257"/>
    </location>
</feature>
<evidence type="ECO:0000256" key="17">
    <source>
        <dbReference type="SAM" id="MobiDB-lite"/>
    </source>
</evidence>
<feature type="domain" description="Protein kinase" evidence="19">
    <location>
        <begin position="885"/>
        <end position="1211"/>
    </location>
</feature>
<dbReference type="InterPro" id="IPR002902">
    <property type="entry name" value="GNK2"/>
</dbReference>
<keyword evidence="3" id="KW-0597">Phosphoprotein</keyword>
<evidence type="ECO:0000256" key="9">
    <source>
        <dbReference type="ARBA" id="ARBA00022777"/>
    </source>
</evidence>
<proteinExistence type="predicted"/>
<dbReference type="PROSITE" id="PS00107">
    <property type="entry name" value="PROTEIN_KINASE_ATP"/>
    <property type="match status" value="2"/>
</dbReference>
<keyword evidence="12 18" id="KW-0472">Membrane</keyword>
<keyword evidence="13" id="KW-0675">Receptor</keyword>
<evidence type="ECO:0000256" key="16">
    <source>
        <dbReference type="PROSITE-ProRule" id="PRU10141"/>
    </source>
</evidence>
<feature type="domain" description="Gnk2-homologous" evidence="20">
    <location>
        <begin position="683"/>
        <end position="787"/>
    </location>
</feature>
<evidence type="ECO:0000256" key="5">
    <source>
        <dbReference type="ARBA" id="ARBA00022692"/>
    </source>
</evidence>
<keyword evidence="7" id="KW-0677">Repeat</keyword>
<evidence type="ECO:0000256" key="7">
    <source>
        <dbReference type="ARBA" id="ARBA00022737"/>
    </source>
</evidence>
<dbReference type="InterPro" id="IPR001245">
    <property type="entry name" value="Ser-Thr/Tyr_kinase_cat_dom"/>
</dbReference>
<evidence type="ECO:0008006" key="23">
    <source>
        <dbReference type="Google" id="ProtNLM"/>
    </source>
</evidence>
<feature type="binding site" evidence="16">
    <location>
        <position position="343"/>
    </location>
    <ligand>
        <name>ATP</name>
        <dbReference type="ChEBI" id="CHEBI:30616"/>
    </ligand>
</feature>
<keyword evidence="4" id="KW-0808">Transferase</keyword>
<dbReference type="EMBL" id="JAGKQM010000003">
    <property type="protein sequence ID" value="KAH0935414.1"/>
    <property type="molecule type" value="Genomic_DNA"/>
</dbReference>
<dbReference type="Gene3D" id="3.30.430.20">
    <property type="entry name" value="Gnk2 domain, C-X8-C-X2-C motif"/>
    <property type="match status" value="6"/>
</dbReference>
<feature type="domain" description="Gnk2-homologous" evidence="20">
    <location>
        <begin position="9"/>
        <end position="113"/>
    </location>
</feature>
<dbReference type="Pfam" id="PF07714">
    <property type="entry name" value="PK_Tyr_Ser-Thr"/>
    <property type="match status" value="4"/>
</dbReference>
<keyword evidence="11 18" id="KW-1133">Transmembrane helix</keyword>
<evidence type="ECO:0000313" key="21">
    <source>
        <dbReference type="EMBL" id="KAH0935414.1"/>
    </source>
</evidence>
<comment type="subcellular location">
    <subcellularLocation>
        <location evidence="1">Membrane</location>
        <topology evidence="1">Single-pass membrane protein</topology>
    </subcellularLocation>
</comment>
<feature type="non-terminal residue" evidence="21">
    <location>
        <position position="1"/>
    </location>
</feature>
<dbReference type="InterPro" id="IPR011009">
    <property type="entry name" value="Kinase-like_dom_sf"/>
</dbReference>
<dbReference type="InterPro" id="IPR017441">
    <property type="entry name" value="Protein_kinase_ATP_BS"/>
</dbReference>
<comment type="catalytic activity">
    <reaction evidence="14">
        <text>L-seryl-[protein] + ATP = O-phospho-L-seryl-[protein] + ADP + H(+)</text>
        <dbReference type="Rhea" id="RHEA:17989"/>
        <dbReference type="Rhea" id="RHEA-COMP:9863"/>
        <dbReference type="Rhea" id="RHEA-COMP:11604"/>
        <dbReference type="ChEBI" id="CHEBI:15378"/>
        <dbReference type="ChEBI" id="CHEBI:29999"/>
        <dbReference type="ChEBI" id="CHEBI:30616"/>
        <dbReference type="ChEBI" id="CHEBI:83421"/>
        <dbReference type="ChEBI" id="CHEBI:456216"/>
    </reaction>
</comment>
<dbReference type="Gene3D" id="3.30.200.20">
    <property type="entry name" value="Phosphorylase Kinase, domain 1"/>
    <property type="match status" value="3"/>
</dbReference>
<dbReference type="PANTHER" id="PTHR27002:SF1001">
    <property type="entry name" value="CYSTEINE-RICH RECEPTOR-LIKE PROTEIN KINASE 10-RELATED"/>
    <property type="match status" value="1"/>
</dbReference>
<dbReference type="InterPro" id="IPR038408">
    <property type="entry name" value="GNK2_sf"/>
</dbReference>
<evidence type="ECO:0000256" key="10">
    <source>
        <dbReference type="ARBA" id="ARBA00022840"/>
    </source>
</evidence>
<feature type="transmembrane region" description="Helical" evidence="18">
    <location>
        <begin position="823"/>
        <end position="846"/>
    </location>
</feature>
<evidence type="ECO:0000256" key="14">
    <source>
        <dbReference type="ARBA" id="ARBA00047558"/>
    </source>
</evidence>
<dbReference type="Gene3D" id="1.10.510.10">
    <property type="entry name" value="Transferase(Phosphotransferase) domain 1"/>
    <property type="match status" value="3"/>
</dbReference>
<feature type="domain" description="Gnk2-homologous" evidence="20">
    <location>
        <begin position="119"/>
        <end position="223"/>
    </location>
</feature>
<dbReference type="Pfam" id="PF01657">
    <property type="entry name" value="Stress-antifung"/>
    <property type="match status" value="6"/>
</dbReference>
<evidence type="ECO:0000259" key="19">
    <source>
        <dbReference type="PROSITE" id="PS50011"/>
    </source>
</evidence>
<keyword evidence="6" id="KW-0732">Signal</keyword>
<feature type="domain" description="Gnk2-homologous" evidence="20">
    <location>
        <begin position="1264"/>
        <end position="1368"/>
    </location>
</feature>
<feature type="binding site" evidence="16">
    <location>
        <position position="1485"/>
    </location>
    <ligand>
        <name>ATP</name>
        <dbReference type="ChEBI" id="CHEBI:30616"/>
    </ligand>
</feature>
<keyword evidence="22" id="KW-1185">Reference proteome</keyword>
<evidence type="ECO:0000256" key="13">
    <source>
        <dbReference type="ARBA" id="ARBA00023170"/>
    </source>
</evidence>
<feature type="domain" description="Protein kinase" evidence="19">
    <location>
        <begin position="1457"/>
        <end position="1703"/>
    </location>
</feature>
<feature type="domain" description="Gnk2-homologous" evidence="20">
    <location>
        <begin position="1154"/>
        <end position="1258"/>
    </location>
</feature>
<evidence type="ECO:0000256" key="3">
    <source>
        <dbReference type="ARBA" id="ARBA00022553"/>
    </source>
</evidence>
<evidence type="ECO:0000256" key="18">
    <source>
        <dbReference type="SAM" id="Phobius"/>
    </source>
</evidence>
<comment type="catalytic activity">
    <reaction evidence="15">
        <text>L-threonyl-[protein] + ATP = O-phospho-L-threonyl-[protein] + ADP + H(+)</text>
        <dbReference type="Rhea" id="RHEA:46608"/>
        <dbReference type="Rhea" id="RHEA-COMP:11060"/>
        <dbReference type="Rhea" id="RHEA-COMP:11605"/>
        <dbReference type="ChEBI" id="CHEBI:15378"/>
        <dbReference type="ChEBI" id="CHEBI:30013"/>
        <dbReference type="ChEBI" id="CHEBI:30616"/>
        <dbReference type="ChEBI" id="CHEBI:61977"/>
        <dbReference type="ChEBI" id="CHEBI:456216"/>
    </reaction>
</comment>
<gene>
    <name evidence="21" type="ORF">HID58_012531</name>
</gene>
<reference evidence="21 22" key="1">
    <citation type="submission" date="2021-05" db="EMBL/GenBank/DDBJ databases">
        <title>Genome Assembly of Synthetic Allotetraploid Brassica napus Reveals Homoeologous Exchanges between Subgenomes.</title>
        <authorList>
            <person name="Davis J.T."/>
        </authorList>
    </citation>
    <scope>NUCLEOTIDE SEQUENCE [LARGE SCALE GENOMIC DNA]</scope>
    <source>
        <strain evidence="22">cv. Da-Ae</strain>
        <tissue evidence="21">Seedling</tissue>
    </source>
</reference>
<accession>A0ABQ8E1C7</accession>
<evidence type="ECO:0000256" key="11">
    <source>
        <dbReference type="ARBA" id="ARBA00022989"/>
    </source>
</evidence>
<dbReference type="PANTHER" id="PTHR27002">
    <property type="entry name" value="RECEPTOR-LIKE SERINE/THREONINE-PROTEIN KINASE SD1-8"/>
    <property type="match status" value="1"/>
</dbReference>
<comment type="caution">
    <text evidence="21">The sequence shown here is derived from an EMBL/GenBank/DDBJ whole genome shotgun (WGS) entry which is preliminary data.</text>
</comment>
<feature type="domain" description="Gnk2-homologous" evidence="20">
    <location>
        <begin position="573"/>
        <end position="677"/>
    </location>
</feature>
<evidence type="ECO:0000259" key="20">
    <source>
        <dbReference type="PROSITE" id="PS51473"/>
    </source>
</evidence>
<evidence type="ECO:0000256" key="12">
    <source>
        <dbReference type="ARBA" id="ARBA00023136"/>
    </source>
</evidence>
<dbReference type="InterPro" id="IPR000719">
    <property type="entry name" value="Prot_kinase_dom"/>
</dbReference>
<keyword evidence="5 18" id="KW-0812">Transmembrane</keyword>